<evidence type="ECO:0000313" key="2">
    <source>
        <dbReference type="EMBL" id="KAK8954447.1"/>
    </source>
</evidence>
<keyword evidence="3" id="KW-1185">Reference proteome</keyword>
<keyword evidence="1" id="KW-0812">Transmembrane</keyword>
<proteinExistence type="predicted"/>
<reference evidence="2 3" key="1">
    <citation type="journal article" date="2022" name="Nat. Plants">
        <title>Genomes of leafy and leafless Platanthera orchids illuminate the evolution of mycoheterotrophy.</title>
        <authorList>
            <person name="Li M.H."/>
            <person name="Liu K.W."/>
            <person name="Li Z."/>
            <person name="Lu H.C."/>
            <person name="Ye Q.L."/>
            <person name="Zhang D."/>
            <person name="Wang J.Y."/>
            <person name="Li Y.F."/>
            <person name="Zhong Z.M."/>
            <person name="Liu X."/>
            <person name="Yu X."/>
            <person name="Liu D.K."/>
            <person name="Tu X.D."/>
            <person name="Liu B."/>
            <person name="Hao Y."/>
            <person name="Liao X.Y."/>
            <person name="Jiang Y.T."/>
            <person name="Sun W.H."/>
            <person name="Chen J."/>
            <person name="Chen Y.Q."/>
            <person name="Ai Y."/>
            <person name="Zhai J.W."/>
            <person name="Wu S.S."/>
            <person name="Zhou Z."/>
            <person name="Hsiao Y.Y."/>
            <person name="Wu W.L."/>
            <person name="Chen Y.Y."/>
            <person name="Lin Y.F."/>
            <person name="Hsu J.L."/>
            <person name="Li C.Y."/>
            <person name="Wang Z.W."/>
            <person name="Zhao X."/>
            <person name="Zhong W.Y."/>
            <person name="Ma X.K."/>
            <person name="Ma L."/>
            <person name="Huang J."/>
            <person name="Chen G.Z."/>
            <person name="Huang M.Z."/>
            <person name="Huang L."/>
            <person name="Peng D.H."/>
            <person name="Luo Y.B."/>
            <person name="Zou S.Q."/>
            <person name="Chen S.P."/>
            <person name="Lan S."/>
            <person name="Tsai W.C."/>
            <person name="Van de Peer Y."/>
            <person name="Liu Z.J."/>
        </authorList>
    </citation>
    <scope>NUCLEOTIDE SEQUENCE [LARGE SCALE GENOMIC DNA]</scope>
    <source>
        <strain evidence="2">Lor287</strain>
    </source>
</reference>
<dbReference type="Proteomes" id="UP001418222">
    <property type="component" value="Unassembled WGS sequence"/>
</dbReference>
<evidence type="ECO:0000256" key="1">
    <source>
        <dbReference type="SAM" id="Phobius"/>
    </source>
</evidence>
<name>A0AAP0C0D7_9ASPA</name>
<gene>
    <name evidence="2" type="ORF">KSP39_PZI002029</name>
</gene>
<dbReference type="EMBL" id="JBBWWQ010000002">
    <property type="protein sequence ID" value="KAK8954447.1"/>
    <property type="molecule type" value="Genomic_DNA"/>
</dbReference>
<comment type="caution">
    <text evidence="2">The sequence shown here is derived from an EMBL/GenBank/DDBJ whole genome shotgun (WGS) entry which is preliminary data.</text>
</comment>
<accession>A0AAP0C0D7</accession>
<keyword evidence="1" id="KW-1133">Transmembrane helix</keyword>
<feature type="transmembrane region" description="Helical" evidence="1">
    <location>
        <begin position="64"/>
        <end position="83"/>
    </location>
</feature>
<evidence type="ECO:0000313" key="3">
    <source>
        <dbReference type="Proteomes" id="UP001418222"/>
    </source>
</evidence>
<sequence length="108" mass="13010">MEALSWQWWVRTTSLLQAIDDLEFSFRMLALISVEYIKYVTRSTSAFSALRLMPKPSMANSSPLVYISSYLFLFLFFLCLLIFRTIMKFRYQRLVFRHNCIRFERRGI</sequence>
<dbReference type="AlphaFoldDB" id="A0AAP0C0D7"/>
<protein>
    <submittedName>
        <fullName evidence="2">Uncharacterized protein</fullName>
    </submittedName>
</protein>
<organism evidence="2 3">
    <name type="scientific">Platanthera zijinensis</name>
    <dbReference type="NCBI Taxonomy" id="2320716"/>
    <lineage>
        <taxon>Eukaryota</taxon>
        <taxon>Viridiplantae</taxon>
        <taxon>Streptophyta</taxon>
        <taxon>Embryophyta</taxon>
        <taxon>Tracheophyta</taxon>
        <taxon>Spermatophyta</taxon>
        <taxon>Magnoliopsida</taxon>
        <taxon>Liliopsida</taxon>
        <taxon>Asparagales</taxon>
        <taxon>Orchidaceae</taxon>
        <taxon>Orchidoideae</taxon>
        <taxon>Orchideae</taxon>
        <taxon>Orchidinae</taxon>
        <taxon>Platanthera</taxon>
    </lineage>
</organism>
<keyword evidence="1" id="KW-0472">Membrane</keyword>